<proteinExistence type="inferred from homology"/>
<evidence type="ECO:0000313" key="6">
    <source>
        <dbReference type="Proteomes" id="UP000048600"/>
    </source>
</evidence>
<dbReference type="Proteomes" id="UP000048600">
    <property type="component" value="Unassembled WGS sequence"/>
</dbReference>
<accession>A0A655J0T3</accession>
<evidence type="ECO:0000313" key="5">
    <source>
        <dbReference type="EMBL" id="COW33174.1"/>
    </source>
</evidence>
<dbReference type="RefSeq" id="WP_003902353.1">
    <property type="nucleotide sequence ID" value="NZ_JHUF01000115.1"/>
</dbReference>
<sequence length="118" mass="12885">MNSRLFRFDFDRTHFGDHGLESSTISCPADTLYSALCVEALRMGGQQLLGELVACSTLRLTDLLPYVGPDYLVPKPLHSVRSDGSSMQKKLAKKIGFLPAAQLGSFLDGTADLNEPPR</sequence>
<organism evidence="5 6">
    <name type="scientific">Mycobacterium tuberculosis</name>
    <dbReference type="NCBI Taxonomy" id="1773"/>
    <lineage>
        <taxon>Bacteria</taxon>
        <taxon>Bacillati</taxon>
        <taxon>Actinomycetota</taxon>
        <taxon>Actinomycetes</taxon>
        <taxon>Mycobacteriales</taxon>
        <taxon>Mycobacteriaceae</taxon>
        <taxon>Mycobacterium</taxon>
        <taxon>Mycobacterium tuberculosis complex</taxon>
    </lineage>
</organism>
<keyword evidence="4" id="KW-0051">Antiviral defense</keyword>
<gene>
    <name evidence="5" type="ORF">ERS007741_02214</name>
</gene>
<reference evidence="5 6" key="1">
    <citation type="submission" date="2015-03" db="EMBL/GenBank/DDBJ databases">
        <authorList>
            <consortium name="Pathogen Informatics"/>
        </authorList>
    </citation>
    <scope>NUCLEOTIDE SEQUENCE [LARGE SCALE GENOMIC DNA]</scope>
    <source>
        <strain evidence="5 6">P00601463</strain>
    </source>
</reference>
<dbReference type="EMBL" id="CHKL01000238">
    <property type="protein sequence ID" value="COW33174.1"/>
    <property type="molecule type" value="Genomic_DNA"/>
</dbReference>
<evidence type="ECO:0000256" key="1">
    <source>
        <dbReference type="ARBA" id="ARBA00005772"/>
    </source>
</evidence>
<name>A0A655J0T3_MYCTX</name>
<dbReference type="GO" id="GO:0051607">
    <property type="term" value="P:defense response to virus"/>
    <property type="evidence" value="ECO:0007669"/>
    <property type="project" value="UniProtKB-KW"/>
</dbReference>
<protein>
    <recommendedName>
        <fullName evidence="2">CRISPR system Cms protein Csm4</fullName>
    </recommendedName>
</protein>
<dbReference type="NCBIfam" id="TIGR01903">
    <property type="entry name" value="cas5_csm4"/>
    <property type="match status" value="1"/>
</dbReference>
<evidence type="ECO:0000256" key="4">
    <source>
        <dbReference type="ARBA" id="ARBA00023118"/>
    </source>
</evidence>
<dbReference type="AlphaFoldDB" id="A0A655J0T3"/>
<dbReference type="InterPro" id="IPR005510">
    <property type="entry name" value="Csm4"/>
</dbReference>
<comment type="similarity">
    <text evidence="1">Belongs to the CRISPR-associated Csm4 family.</text>
</comment>
<keyword evidence="3" id="KW-0694">RNA-binding</keyword>
<evidence type="ECO:0000256" key="2">
    <source>
        <dbReference type="ARBA" id="ARBA00016109"/>
    </source>
</evidence>
<dbReference type="GO" id="GO:0003723">
    <property type="term" value="F:RNA binding"/>
    <property type="evidence" value="ECO:0007669"/>
    <property type="project" value="UniProtKB-KW"/>
</dbReference>
<evidence type="ECO:0000256" key="3">
    <source>
        <dbReference type="ARBA" id="ARBA00022884"/>
    </source>
</evidence>